<dbReference type="GO" id="GO:0005886">
    <property type="term" value="C:plasma membrane"/>
    <property type="evidence" value="ECO:0007669"/>
    <property type="project" value="TreeGrafter"/>
</dbReference>
<dbReference type="GO" id="GO:0005524">
    <property type="term" value="F:ATP binding"/>
    <property type="evidence" value="ECO:0007669"/>
    <property type="project" value="UniProtKB-UniRule"/>
</dbReference>
<evidence type="ECO:0000256" key="2">
    <source>
        <dbReference type="ARBA" id="ARBA00004870"/>
    </source>
</evidence>
<dbReference type="UniPathway" id="UPA00359">
    <property type="reaction ID" value="UER00482"/>
</dbReference>
<proteinExistence type="inferred from homology"/>
<dbReference type="GO" id="GO:0009244">
    <property type="term" value="P:lipopolysaccharide core region biosynthetic process"/>
    <property type="evidence" value="ECO:0007669"/>
    <property type="project" value="TreeGrafter"/>
</dbReference>
<reference evidence="14" key="1">
    <citation type="submission" date="2018-07" db="EMBL/GenBank/DDBJ databases">
        <authorList>
            <consortium name="Genoscope - CEA"/>
            <person name="William W."/>
        </authorList>
    </citation>
    <scope>NUCLEOTIDE SEQUENCE</scope>
    <source>
        <strain evidence="14">IK1</strain>
    </source>
</reference>
<protein>
    <recommendedName>
        <fullName evidence="4 13">Tetraacyldisaccharide 4'-kinase</fullName>
        <ecNumber evidence="3 13">2.7.1.130</ecNumber>
    </recommendedName>
    <alternativeName>
        <fullName evidence="12 13">Lipid A 4'-kinase</fullName>
    </alternativeName>
</protein>
<organism evidence="14">
    <name type="scientific">Uncultured Desulfatiglans sp</name>
    <dbReference type="NCBI Taxonomy" id="1748965"/>
    <lineage>
        <taxon>Bacteria</taxon>
        <taxon>Pseudomonadati</taxon>
        <taxon>Thermodesulfobacteriota</taxon>
        <taxon>Desulfobacteria</taxon>
        <taxon>Desulfatiglandales</taxon>
        <taxon>Desulfatiglandaceae</taxon>
        <taxon>Desulfatiglans</taxon>
        <taxon>environmental samples</taxon>
    </lineage>
</organism>
<evidence type="ECO:0000256" key="11">
    <source>
        <dbReference type="ARBA" id="ARBA00023098"/>
    </source>
</evidence>
<dbReference type="PANTHER" id="PTHR42724">
    <property type="entry name" value="TETRAACYLDISACCHARIDE 4'-KINASE"/>
    <property type="match status" value="1"/>
</dbReference>
<evidence type="ECO:0000256" key="13">
    <source>
        <dbReference type="HAMAP-Rule" id="MF_00409"/>
    </source>
</evidence>
<dbReference type="GO" id="GO:0009245">
    <property type="term" value="P:lipid A biosynthetic process"/>
    <property type="evidence" value="ECO:0007669"/>
    <property type="project" value="UniProtKB-UniRule"/>
</dbReference>
<keyword evidence="5 13" id="KW-0444">Lipid biosynthesis</keyword>
<evidence type="ECO:0000256" key="4">
    <source>
        <dbReference type="ARBA" id="ARBA00016436"/>
    </source>
</evidence>
<evidence type="ECO:0000256" key="6">
    <source>
        <dbReference type="ARBA" id="ARBA00022556"/>
    </source>
</evidence>
<sequence length="374" mass="41244">MKGLRIDWSRIHARRNWSAATPCLALGAVVYGPMASLHRLAYERGVLKARRLPGFVLSVGNLTAGGTGKTPAVACLAQWARSRGFSAAVLSRGYKRSAGSGPLVVSDGTALLAGPWSAGDEPCLLARRLEGVPVIVGADRWQAGTLAHRQFGAEIFILDDGFQHHRLARDVDLVLLDGREPFGNGRLLPWGPLRESQRVLRRADALILTGCGRAPGREEAALRALERDFPGKPVFKASHRPEEWIFPDEGRSAPLDRLRGVPVLAFAGIAAPERFRETLCSLGVDIVDFRVFPDHHRYTAGDILSLRRAGEAVGARYLLTTEKDWVKIEALELDSRRIGFLRIRFEPVPGEERSLFEVIEEAIRKRKTIDAMDL</sequence>
<feature type="binding site" evidence="13">
    <location>
        <begin position="63"/>
        <end position="70"/>
    </location>
    <ligand>
        <name>ATP</name>
        <dbReference type="ChEBI" id="CHEBI:30616"/>
    </ligand>
</feature>
<dbReference type="NCBIfam" id="TIGR00682">
    <property type="entry name" value="lpxK"/>
    <property type="match status" value="1"/>
</dbReference>
<dbReference type="EMBL" id="UPXX01000001">
    <property type="protein sequence ID" value="VBB41316.1"/>
    <property type="molecule type" value="Genomic_DNA"/>
</dbReference>
<comment type="similarity">
    <text evidence="13">Belongs to the LpxK family.</text>
</comment>
<dbReference type="EC" id="2.7.1.130" evidence="3 13"/>
<keyword evidence="11 13" id="KW-0443">Lipid metabolism</keyword>
<dbReference type="AlphaFoldDB" id="A0A652ZZV0"/>
<dbReference type="GO" id="GO:0009029">
    <property type="term" value="F:lipid-A 4'-kinase activity"/>
    <property type="evidence" value="ECO:0007669"/>
    <property type="project" value="UniProtKB-UniRule"/>
</dbReference>
<dbReference type="InterPro" id="IPR003758">
    <property type="entry name" value="LpxK"/>
</dbReference>
<evidence type="ECO:0000256" key="3">
    <source>
        <dbReference type="ARBA" id="ARBA00012071"/>
    </source>
</evidence>
<comment type="pathway">
    <text evidence="2 13">Glycolipid biosynthesis; lipid IV(A) biosynthesis; lipid IV(A) from (3R)-3-hydroxytetradecanoyl-[acyl-carrier-protein] and UDP-N-acetyl-alpha-D-glucosamine: step 6/6.</text>
</comment>
<evidence type="ECO:0000313" key="14">
    <source>
        <dbReference type="EMBL" id="VBB41316.1"/>
    </source>
</evidence>
<evidence type="ECO:0000256" key="12">
    <source>
        <dbReference type="ARBA" id="ARBA00029757"/>
    </source>
</evidence>
<evidence type="ECO:0000256" key="9">
    <source>
        <dbReference type="ARBA" id="ARBA00022777"/>
    </source>
</evidence>
<evidence type="ECO:0000256" key="1">
    <source>
        <dbReference type="ARBA" id="ARBA00002274"/>
    </source>
</evidence>
<keyword evidence="8 13" id="KW-0547">Nucleotide-binding</keyword>
<name>A0A652ZZV0_UNCDX</name>
<dbReference type="PANTHER" id="PTHR42724:SF1">
    <property type="entry name" value="TETRAACYLDISACCHARIDE 4'-KINASE, MITOCHONDRIAL-RELATED"/>
    <property type="match status" value="1"/>
</dbReference>
<evidence type="ECO:0000256" key="8">
    <source>
        <dbReference type="ARBA" id="ARBA00022741"/>
    </source>
</evidence>
<evidence type="ECO:0000256" key="7">
    <source>
        <dbReference type="ARBA" id="ARBA00022679"/>
    </source>
</evidence>
<gene>
    <name evidence="13 14" type="primary">lpxK</name>
    <name evidence="14" type="ORF">TRIP_B10044</name>
</gene>
<dbReference type="SUPFAM" id="SSF52540">
    <property type="entry name" value="P-loop containing nucleoside triphosphate hydrolases"/>
    <property type="match status" value="1"/>
</dbReference>
<keyword evidence="9 13" id="KW-0418">Kinase</keyword>
<keyword evidence="7 13" id="KW-0808">Transferase</keyword>
<dbReference type="Pfam" id="PF02606">
    <property type="entry name" value="LpxK"/>
    <property type="match status" value="1"/>
</dbReference>
<dbReference type="HAMAP" id="MF_00409">
    <property type="entry name" value="LpxK"/>
    <property type="match status" value="1"/>
</dbReference>
<keyword evidence="6 13" id="KW-0441">Lipid A biosynthesis</keyword>
<dbReference type="InterPro" id="IPR027417">
    <property type="entry name" value="P-loop_NTPase"/>
</dbReference>
<accession>A0A652ZZV0</accession>
<evidence type="ECO:0000256" key="10">
    <source>
        <dbReference type="ARBA" id="ARBA00022840"/>
    </source>
</evidence>
<evidence type="ECO:0000256" key="5">
    <source>
        <dbReference type="ARBA" id="ARBA00022516"/>
    </source>
</evidence>
<comment type="catalytic activity">
    <reaction evidence="13">
        <text>a lipid A disaccharide + ATP = a lipid IVA + ADP + H(+)</text>
        <dbReference type="Rhea" id="RHEA:67840"/>
        <dbReference type="ChEBI" id="CHEBI:15378"/>
        <dbReference type="ChEBI" id="CHEBI:30616"/>
        <dbReference type="ChEBI" id="CHEBI:176343"/>
        <dbReference type="ChEBI" id="CHEBI:176425"/>
        <dbReference type="ChEBI" id="CHEBI:456216"/>
        <dbReference type="EC" id="2.7.1.130"/>
    </reaction>
</comment>
<comment type="function">
    <text evidence="1 13">Transfers the gamma-phosphate of ATP to the 4'-position of a tetraacyldisaccharide 1-phosphate intermediate (termed DS-1-P) to form tetraacyldisaccharide 1,4'-bis-phosphate (lipid IVA).</text>
</comment>
<keyword evidence="10 13" id="KW-0067">ATP-binding</keyword>